<evidence type="ECO:0000256" key="7">
    <source>
        <dbReference type="SAM" id="Phobius"/>
    </source>
</evidence>
<dbReference type="GO" id="GO:0032153">
    <property type="term" value="C:cell division site"/>
    <property type="evidence" value="ECO:0007669"/>
    <property type="project" value="TreeGrafter"/>
</dbReference>
<dbReference type="InterPro" id="IPR003838">
    <property type="entry name" value="ABC3_permease_C"/>
</dbReference>
<feature type="transmembrane region" description="Helical" evidence="7">
    <location>
        <begin position="277"/>
        <end position="299"/>
    </location>
</feature>
<feature type="transmembrane region" description="Helical" evidence="7">
    <location>
        <begin position="189"/>
        <end position="211"/>
    </location>
</feature>
<reference evidence="9 10" key="1">
    <citation type="journal article" date="2019" name="Appl. Environ. Microbiol.">
        <title>Environmental Evidence and Genomic Insight of Iron-oxidizing Bacteria Preference Towards More Corrosion Resistant Stainless Steel at Higher Salinities.</title>
        <authorList>
            <person name="Garrison C.E."/>
            <person name="Price K.A."/>
            <person name="Field E.K."/>
        </authorList>
    </citation>
    <scope>NUCLEOTIDE SEQUENCE [LARGE SCALE GENOMIC DNA]</scope>
    <source>
        <strain evidence="9 10">P3</strain>
    </source>
</reference>
<keyword evidence="10" id="KW-1185">Reference proteome</keyword>
<keyword evidence="5 6" id="KW-0472">Membrane</keyword>
<evidence type="ECO:0000256" key="6">
    <source>
        <dbReference type="PIRNR" id="PIRNR003097"/>
    </source>
</evidence>
<dbReference type="AlphaFoldDB" id="A0A5R9GMJ7"/>
<evidence type="ECO:0000256" key="2">
    <source>
        <dbReference type="ARBA" id="ARBA00022475"/>
    </source>
</evidence>
<keyword evidence="4 7" id="KW-1133">Transmembrane helix</keyword>
<gene>
    <name evidence="9" type="ORF">FEF65_12395</name>
</gene>
<evidence type="ECO:0000313" key="10">
    <source>
        <dbReference type="Proteomes" id="UP000306585"/>
    </source>
</evidence>
<feature type="transmembrane region" description="Helical" evidence="7">
    <location>
        <begin position="42"/>
        <end position="62"/>
    </location>
</feature>
<dbReference type="RefSeq" id="WP_138240168.1">
    <property type="nucleotide sequence ID" value="NZ_VBRY01000014.1"/>
</dbReference>
<feature type="transmembrane region" description="Helical" evidence="7">
    <location>
        <begin position="232"/>
        <end position="257"/>
    </location>
</feature>
<dbReference type="GO" id="GO:0005886">
    <property type="term" value="C:plasma membrane"/>
    <property type="evidence" value="ECO:0007669"/>
    <property type="project" value="UniProtKB-SubCell"/>
</dbReference>
<keyword evidence="6" id="KW-0132">Cell division</keyword>
<dbReference type="InterPro" id="IPR004513">
    <property type="entry name" value="FtsX"/>
</dbReference>
<organism evidence="9 10">
    <name type="scientific">Mariprofundus erugo</name>
    <dbReference type="NCBI Taxonomy" id="2528639"/>
    <lineage>
        <taxon>Bacteria</taxon>
        <taxon>Pseudomonadati</taxon>
        <taxon>Pseudomonadota</taxon>
        <taxon>Candidatius Mariprofundia</taxon>
        <taxon>Mariprofundales</taxon>
        <taxon>Mariprofundaceae</taxon>
        <taxon>Mariprofundus</taxon>
    </lineage>
</organism>
<proteinExistence type="inferred from homology"/>
<comment type="function">
    <text evidence="6">Part of the ABC transporter FtsEX involved in cellular division.</text>
</comment>
<evidence type="ECO:0000256" key="1">
    <source>
        <dbReference type="ARBA" id="ARBA00004651"/>
    </source>
</evidence>
<keyword evidence="6" id="KW-0997">Cell inner membrane</keyword>
<name>A0A5R9GMJ7_9PROT</name>
<keyword evidence="2 6" id="KW-1003">Cell membrane</keyword>
<dbReference type="Gene3D" id="3.30.70.3040">
    <property type="match status" value="1"/>
</dbReference>
<evidence type="ECO:0000259" key="8">
    <source>
        <dbReference type="Pfam" id="PF02687"/>
    </source>
</evidence>
<evidence type="ECO:0000256" key="5">
    <source>
        <dbReference type="ARBA" id="ARBA00023136"/>
    </source>
</evidence>
<evidence type="ECO:0000256" key="3">
    <source>
        <dbReference type="ARBA" id="ARBA00022692"/>
    </source>
</evidence>
<feature type="domain" description="ABC3 transporter permease C-terminal" evidence="8">
    <location>
        <begin position="193"/>
        <end position="305"/>
    </location>
</feature>
<sequence>MDPMNRQVIDTHGVSAQPHVPDQVHPRLPGGFNLPPFGIHQVLAVVIVCIALWAVGAIWLGLQAANQWVGSWQQDIHIHVYLSDDHGSAAGSADKLQEALQTISQVASVRRISAEEAAAWMQGWLHDADLETGELVKRLPLTFELSLTDENAPFLFDDIRDAASRFGARVNEDEVNLARAHYWLSKASWLVWFASLVLALAMALIISNTLRMTLLARADEIHLMRLLGAKEWFVRMPFILEGMVLGVAAGVAAWILLWPIDLFSREWLLTMQVELSLWLLLPALLIGGGVVGTVGALIATARVVSAETAA</sequence>
<comment type="caution">
    <text evidence="9">The sequence shown here is derived from an EMBL/GenBank/DDBJ whole genome shotgun (WGS) entry which is preliminary data.</text>
</comment>
<evidence type="ECO:0000256" key="4">
    <source>
        <dbReference type="ARBA" id="ARBA00022989"/>
    </source>
</evidence>
<accession>A0A5R9GMJ7</accession>
<keyword evidence="3 7" id="KW-0812">Transmembrane</keyword>
<dbReference type="Pfam" id="PF02687">
    <property type="entry name" value="FtsX"/>
    <property type="match status" value="1"/>
</dbReference>
<dbReference type="PIRSF" id="PIRSF003097">
    <property type="entry name" value="FtsX"/>
    <property type="match status" value="1"/>
</dbReference>
<dbReference type="PANTHER" id="PTHR47755">
    <property type="entry name" value="CELL DIVISION PROTEIN FTSX"/>
    <property type="match status" value="1"/>
</dbReference>
<dbReference type="PANTHER" id="PTHR47755:SF1">
    <property type="entry name" value="CELL DIVISION PROTEIN FTSX"/>
    <property type="match status" value="1"/>
</dbReference>
<comment type="similarity">
    <text evidence="6">Belongs to the ABC-4 integral membrane protein family. FtsX subfamily.</text>
</comment>
<keyword evidence="6" id="KW-0131">Cell cycle</keyword>
<evidence type="ECO:0000313" key="9">
    <source>
        <dbReference type="EMBL" id="TLS65653.1"/>
    </source>
</evidence>
<comment type="subcellular location">
    <subcellularLocation>
        <location evidence="6">Cell inner membrane</location>
    </subcellularLocation>
    <subcellularLocation>
        <location evidence="1">Cell membrane</location>
        <topology evidence="1">Multi-pass membrane protein</topology>
    </subcellularLocation>
</comment>
<protein>
    <recommendedName>
        <fullName evidence="6">Cell division protein FtsX</fullName>
    </recommendedName>
</protein>
<dbReference type="EMBL" id="VBRY01000014">
    <property type="protein sequence ID" value="TLS65653.1"/>
    <property type="molecule type" value="Genomic_DNA"/>
</dbReference>
<dbReference type="GO" id="GO:0051301">
    <property type="term" value="P:cell division"/>
    <property type="evidence" value="ECO:0007669"/>
    <property type="project" value="UniProtKB-KW"/>
</dbReference>
<dbReference type="Proteomes" id="UP000306585">
    <property type="component" value="Unassembled WGS sequence"/>
</dbReference>